<keyword evidence="15" id="KW-1133">Transmembrane helix</keyword>
<dbReference type="CDD" id="cd11056">
    <property type="entry name" value="CYP6-like"/>
    <property type="match status" value="1"/>
</dbReference>
<keyword evidence="15" id="KW-0812">Transmembrane</keyword>
<evidence type="ECO:0000256" key="4">
    <source>
        <dbReference type="ARBA" id="ARBA00010617"/>
    </source>
</evidence>
<dbReference type="SUPFAM" id="SSF48264">
    <property type="entry name" value="Cytochrome P450"/>
    <property type="match status" value="1"/>
</dbReference>
<keyword evidence="8" id="KW-0492">Microsome</keyword>
<evidence type="ECO:0000313" key="16">
    <source>
        <dbReference type="Proteomes" id="UP000192223"/>
    </source>
</evidence>
<evidence type="ECO:0000256" key="13">
    <source>
        <dbReference type="PIRSR" id="PIRSR602401-1"/>
    </source>
</evidence>
<dbReference type="FunCoup" id="A0A7F5R8V1">
    <property type="interactions" value="130"/>
</dbReference>
<keyword evidence="6 13" id="KW-0479">Metal-binding</keyword>
<comment type="similarity">
    <text evidence="4 14">Belongs to the cytochrome P450 family.</text>
</comment>
<comment type="subcellular location">
    <subcellularLocation>
        <location evidence="3">Endoplasmic reticulum membrane</location>
        <topology evidence="3">Peripheral membrane protein</topology>
    </subcellularLocation>
    <subcellularLocation>
        <location evidence="2">Microsome membrane</location>
        <topology evidence="2">Peripheral membrane protein</topology>
    </subcellularLocation>
</comment>
<keyword evidence="9 14" id="KW-0560">Oxidoreductase</keyword>
<evidence type="ECO:0000256" key="6">
    <source>
        <dbReference type="ARBA" id="ARBA00022723"/>
    </source>
</evidence>
<dbReference type="GO" id="GO:0016705">
    <property type="term" value="F:oxidoreductase activity, acting on paired donors, with incorporation or reduction of molecular oxygen"/>
    <property type="evidence" value="ECO:0007669"/>
    <property type="project" value="InterPro"/>
</dbReference>
<organism evidence="16 17">
    <name type="scientific">Agrilus planipennis</name>
    <name type="common">Emerald ash borer</name>
    <name type="synonym">Agrilus marcopoli</name>
    <dbReference type="NCBI Taxonomy" id="224129"/>
    <lineage>
        <taxon>Eukaryota</taxon>
        <taxon>Metazoa</taxon>
        <taxon>Ecdysozoa</taxon>
        <taxon>Arthropoda</taxon>
        <taxon>Hexapoda</taxon>
        <taxon>Insecta</taxon>
        <taxon>Pterygota</taxon>
        <taxon>Neoptera</taxon>
        <taxon>Endopterygota</taxon>
        <taxon>Coleoptera</taxon>
        <taxon>Polyphaga</taxon>
        <taxon>Elateriformia</taxon>
        <taxon>Buprestoidea</taxon>
        <taxon>Buprestidae</taxon>
        <taxon>Agrilinae</taxon>
        <taxon>Agrilus</taxon>
    </lineage>
</organism>
<proteinExistence type="inferred from homology"/>
<dbReference type="InterPro" id="IPR001128">
    <property type="entry name" value="Cyt_P450"/>
</dbReference>
<dbReference type="GO" id="GO:0004497">
    <property type="term" value="F:monooxygenase activity"/>
    <property type="evidence" value="ECO:0007669"/>
    <property type="project" value="UniProtKB-KW"/>
</dbReference>
<evidence type="ECO:0000256" key="3">
    <source>
        <dbReference type="ARBA" id="ARBA00004406"/>
    </source>
</evidence>
<dbReference type="PANTHER" id="PTHR24292:SF100">
    <property type="entry name" value="CYTOCHROME P450 6A16, ISOFORM B-RELATED"/>
    <property type="match status" value="1"/>
</dbReference>
<dbReference type="PANTHER" id="PTHR24292">
    <property type="entry name" value="CYTOCHROME P450"/>
    <property type="match status" value="1"/>
</dbReference>
<dbReference type="InParanoid" id="A0A7F5R8V1"/>
<comment type="cofactor">
    <cofactor evidence="1 13">
        <name>heme</name>
        <dbReference type="ChEBI" id="CHEBI:30413"/>
    </cofactor>
</comment>
<dbReference type="GeneID" id="108732779"/>
<dbReference type="RefSeq" id="XP_025832389.1">
    <property type="nucleotide sequence ID" value="XM_025976604.1"/>
</dbReference>
<evidence type="ECO:0000256" key="10">
    <source>
        <dbReference type="ARBA" id="ARBA00023004"/>
    </source>
</evidence>
<dbReference type="GO" id="GO:0020037">
    <property type="term" value="F:heme binding"/>
    <property type="evidence" value="ECO:0007669"/>
    <property type="project" value="InterPro"/>
</dbReference>
<evidence type="ECO:0000256" key="2">
    <source>
        <dbReference type="ARBA" id="ARBA00004174"/>
    </source>
</evidence>
<name>A0A7F5R8V1_AGRPL</name>
<keyword evidence="7" id="KW-0256">Endoplasmic reticulum</keyword>
<dbReference type="PRINTS" id="PR00385">
    <property type="entry name" value="P450"/>
</dbReference>
<gene>
    <name evidence="17" type="primary">LOC108732779</name>
</gene>
<dbReference type="GO" id="GO:0005789">
    <property type="term" value="C:endoplasmic reticulum membrane"/>
    <property type="evidence" value="ECO:0007669"/>
    <property type="project" value="UniProtKB-SubCell"/>
</dbReference>
<dbReference type="InterPro" id="IPR036396">
    <property type="entry name" value="Cyt_P450_sf"/>
</dbReference>
<dbReference type="Proteomes" id="UP000192223">
    <property type="component" value="Unplaced"/>
</dbReference>
<evidence type="ECO:0000256" key="14">
    <source>
        <dbReference type="RuleBase" id="RU000461"/>
    </source>
</evidence>
<feature type="binding site" description="axial binding residue" evidence="13">
    <location>
        <position position="459"/>
    </location>
    <ligand>
        <name>heme</name>
        <dbReference type="ChEBI" id="CHEBI:30413"/>
    </ligand>
    <ligandPart>
        <name>Fe</name>
        <dbReference type="ChEBI" id="CHEBI:18248"/>
    </ligandPart>
</feature>
<protein>
    <submittedName>
        <fullName evidence="17">Probable cytochrome P450 6a13</fullName>
    </submittedName>
</protein>
<dbReference type="GO" id="GO:0005506">
    <property type="term" value="F:iron ion binding"/>
    <property type="evidence" value="ECO:0007669"/>
    <property type="project" value="InterPro"/>
</dbReference>
<reference evidence="17" key="1">
    <citation type="submission" date="2025-08" db="UniProtKB">
        <authorList>
            <consortium name="RefSeq"/>
        </authorList>
    </citation>
    <scope>IDENTIFICATION</scope>
    <source>
        <tissue evidence="17">Entire body</tissue>
    </source>
</reference>
<evidence type="ECO:0000313" key="17">
    <source>
        <dbReference type="RefSeq" id="XP_025832389.1"/>
    </source>
</evidence>
<dbReference type="InterPro" id="IPR017972">
    <property type="entry name" value="Cyt_P450_CS"/>
</dbReference>
<dbReference type="AlphaFoldDB" id="A0A7F5R8V1"/>
<keyword evidence="5 13" id="KW-0349">Heme</keyword>
<evidence type="ECO:0000256" key="11">
    <source>
        <dbReference type="ARBA" id="ARBA00023033"/>
    </source>
</evidence>
<dbReference type="Gene3D" id="1.10.630.10">
    <property type="entry name" value="Cytochrome P450"/>
    <property type="match status" value="1"/>
</dbReference>
<evidence type="ECO:0000256" key="15">
    <source>
        <dbReference type="SAM" id="Phobius"/>
    </source>
</evidence>
<evidence type="ECO:0000256" key="8">
    <source>
        <dbReference type="ARBA" id="ARBA00022848"/>
    </source>
</evidence>
<evidence type="ECO:0000256" key="5">
    <source>
        <dbReference type="ARBA" id="ARBA00022617"/>
    </source>
</evidence>
<dbReference type="FunFam" id="1.10.630.10:FF:000042">
    <property type="entry name" value="Cytochrome P450"/>
    <property type="match status" value="1"/>
</dbReference>
<dbReference type="PRINTS" id="PR00463">
    <property type="entry name" value="EP450I"/>
</dbReference>
<evidence type="ECO:0000256" key="12">
    <source>
        <dbReference type="ARBA" id="ARBA00023136"/>
    </source>
</evidence>
<accession>A0A7F5R8V1</accession>
<keyword evidence="10 13" id="KW-0408">Iron</keyword>
<keyword evidence="12 15" id="KW-0472">Membrane</keyword>
<dbReference type="InterPro" id="IPR002401">
    <property type="entry name" value="Cyt_P450_E_grp-I"/>
</dbReference>
<keyword evidence="16" id="KW-1185">Reference proteome</keyword>
<sequence>MSAEILAIFIVSIVSFVIIVFKWRFKYWNRKNVYTISPSIPLGNFHDTILRKTSLSMELYHMYNLLRSKGLKYGGIYMFLQPLLLVTDLDLVKDIFVRNFQNFSDHIIYANEKVDPLSGNLFSLKGAKWRALRVKLTPTFTSGKIKMMFETMVNCTKQLRELLDEFVSKSEPIDIKETMARYTTDIIGSVVFGIDCNCLQNSDTEFRKYGKRIFEGSIVKVGKRIASVCVPGLFNYFNIPLNDKGVERFFIKIVKDTIDYREKHHIDRKDFMKLLMELKTQKISLEGKGSDEENNKVVYSQDGLSLNEITAQAFVFFAAGFETSSTALTFLMYELVMNLDIQEKLRNEINTVLGKHNGEITYDAIMEMSYLDKCFQEILRKHPPAASLSRICTKTYKIPGSDVVLEEGDNVFISVYGIHHDPEFYPDPEKFDPERFSEEEKSKRDPFTFLPFGEGPRICIGLRFAAMQVKVAVVALLSNYKFTLNNKTQTPLEYDPVQFVLSVKGGVWLNAERL</sequence>
<keyword evidence="11 14" id="KW-0503">Monooxygenase</keyword>
<evidence type="ECO:0000256" key="7">
    <source>
        <dbReference type="ARBA" id="ARBA00022824"/>
    </source>
</evidence>
<evidence type="ECO:0000256" key="1">
    <source>
        <dbReference type="ARBA" id="ARBA00001971"/>
    </source>
</evidence>
<dbReference type="Pfam" id="PF00067">
    <property type="entry name" value="p450"/>
    <property type="match status" value="1"/>
</dbReference>
<dbReference type="OrthoDB" id="2789670at2759"/>
<dbReference type="KEGG" id="apln:108732779"/>
<dbReference type="InterPro" id="IPR050476">
    <property type="entry name" value="Insect_CytP450_Detox"/>
</dbReference>
<evidence type="ECO:0000256" key="9">
    <source>
        <dbReference type="ARBA" id="ARBA00023002"/>
    </source>
</evidence>
<dbReference type="PROSITE" id="PS00086">
    <property type="entry name" value="CYTOCHROME_P450"/>
    <property type="match status" value="1"/>
</dbReference>
<feature type="transmembrane region" description="Helical" evidence="15">
    <location>
        <begin position="6"/>
        <end position="25"/>
    </location>
</feature>